<keyword evidence="5 7" id="KW-0472">Membrane</keyword>
<dbReference type="InterPro" id="IPR001851">
    <property type="entry name" value="ABC_transp_permease"/>
</dbReference>
<feature type="transmembrane region" description="Helical" evidence="7">
    <location>
        <begin position="105"/>
        <end position="123"/>
    </location>
</feature>
<feature type="transmembrane region" description="Helical" evidence="7">
    <location>
        <begin position="314"/>
        <end position="331"/>
    </location>
</feature>
<evidence type="ECO:0000313" key="9">
    <source>
        <dbReference type="Proteomes" id="UP001597063"/>
    </source>
</evidence>
<evidence type="ECO:0000256" key="2">
    <source>
        <dbReference type="ARBA" id="ARBA00022475"/>
    </source>
</evidence>
<keyword evidence="2" id="KW-1003">Cell membrane</keyword>
<protein>
    <submittedName>
        <fullName evidence="8">Branched-chain amino acid ABC transporter permease</fullName>
    </submittedName>
</protein>
<dbReference type="Proteomes" id="UP001597063">
    <property type="component" value="Unassembled WGS sequence"/>
</dbReference>
<comment type="subcellular location">
    <subcellularLocation>
        <location evidence="1">Cell membrane</location>
        <topology evidence="1">Multi-pass membrane protein</topology>
    </subcellularLocation>
</comment>
<feature type="transmembrane region" description="Helical" evidence="7">
    <location>
        <begin position="130"/>
        <end position="148"/>
    </location>
</feature>
<evidence type="ECO:0000256" key="6">
    <source>
        <dbReference type="SAM" id="MobiDB-lite"/>
    </source>
</evidence>
<accession>A0ABW2XV44</accession>
<evidence type="ECO:0000256" key="7">
    <source>
        <dbReference type="SAM" id="Phobius"/>
    </source>
</evidence>
<organism evidence="8 9">
    <name type="scientific">Actinomadura fibrosa</name>
    <dbReference type="NCBI Taxonomy" id="111802"/>
    <lineage>
        <taxon>Bacteria</taxon>
        <taxon>Bacillati</taxon>
        <taxon>Actinomycetota</taxon>
        <taxon>Actinomycetes</taxon>
        <taxon>Streptosporangiales</taxon>
        <taxon>Thermomonosporaceae</taxon>
        <taxon>Actinomadura</taxon>
    </lineage>
</organism>
<evidence type="ECO:0000313" key="8">
    <source>
        <dbReference type="EMBL" id="MFD0689378.1"/>
    </source>
</evidence>
<feature type="transmembrane region" description="Helical" evidence="7">
    <location>
        <begin position="54"/>
        <end position="73"/>
    </location>
</feature>
<feature type="transmembrane region" description="Helical" evidence="7">
    <location>
        <begin position="231"/>
        <end position="256"/>
    </location>
</feature>
<keyword evidence="9" id="KW-1185">Reference proteome</keyword>
<evidence type="ECO:0000256" key="1">
    <source>
        <dbReference type="ARBA" id="ARBA00004651"/>
    </source>
</evidence>
<name>A0ABW2XV44_9ACTN</name>
<evidence type="ECO:0000256" key="5">
    <source>
        <dbReference type="ARBA" id="ARBA00023136"/>
    </source>
</evidence>
<dbReference type="EMBL" id="JBHTGP010000017">
    <property type="protein sequence ID" value="MFD0689378.1"/>
    <property type="molecule type" value="Genomic_DNA"/>
</dbReference>
<sequence length="401" mass="40304">MDVRRPLGALRSPLRSPLLRPTLVRHSAAALAALLALYVLTTSAAPYRNLEIAHAAYLTCAVAGLTVLTGLGGQISLGHGAFMAVGAYTAALVIAHWGWPLAAVLAAAAGVTALAGVVVGAVAARLEGPYLAGATLAFAVGLPGLANYEHLSGVLGGQNGLTVAPPVPPARLGETFPLERWQAWISCLGAVLTLFLLANLTSGRFGRTLRASRDDEIAAALSGVRVARLRIAATVVSAACAGLGGGLLAVVATLAAPGAFPLTLSLQLIAAVIIGGLGSLAGAVWGALILVYVPTWASDAASSSGLSHNVASNLPLAIYGLVLIAVTLAFPRGLQGGLRDVGGAAARRVRSRARTSRARDDTPGLPATHPGGADEASTDDAGARPDDGGDGAGGRGERLRR</sequence>
<gene>
    <name evidence="8" type="ORF">ACFQZM_33170</name>
</gene>
<feature type="transmembrane region" description="Helical" evidence="7">
    <location>
        <begin position="268"/>
        <end position="293"/>
    </location>
</feature>
<proteinExistence type="predicted"/>
<keyword evidence="3 7" id="KW-0812">Transmembrane</keyword>
<dbReference type="CDD" id="cd06581">
    <property type="entry name" value="TM_PBP1_LivM_like"/>
    <property type="match status" value="1"/>
</dbReference>
<feature type="region of interest" description="Disordered" evidence="6">
    <location>
        <begin position="349"/>
        <end position="401"/>
    </location>
</feature>
<dbReference type="PANTHER" id="PTHR30482">
    <property type="entry name" value="HIGH-AFFINITY BRANCHED-CHAIN AMINO ACID TRANSPORT SYSTEM PERMEASE"/>
    <property type="match status" value="1"/>
</dbReference>
<dbReference type="PANTHER" id="PTHR30482:SF20">
    <property type="entry name" value="HIGH-AFFINITY BRANCHED-CHAIN AMINO ACID TRANSPORT SYSTEM PERMEASE PROTEIN LIVM"/>
    <property type="match status" value="1"/>
</dbReference>
<evidence type="ECO:0000256" key="4">
    <source>
        <dbReference type="ARBA" id="ARBA00022989"/>
    </source>
</evidence>
<comment type="caution">
    <text evidence="8">The sequence shown here is derived from an EMBL/GenBank/DDBJ whole genome shotgun (WGS) entry which is preliminary data.</text>
</comment>
<keyword evidence="4 7" id="KW-1133">Transmembrane helix</keyword>
<dbReference type="InterPro" id="IPR043428">
    <property type="entry name" value="LivM-like"/>
</dbReference>
<dbReference type="RefSeq" id="WP_131762015.1">
    <property type="nucleotide sequence ID" value="NZ_CAACUY010000203.1"/>
</dbReference>
<evidence type="ECO:0000256" key="3">
    <source>
        <dbReference type="ARBA" id="ARBA00022692"/>
    </source>
</evidence>
<feature type="transmembrane region" description="Helical" evidence="7">
    <location>
        <begin position="181"/>
        <end position="200"/>
    </location>
</feature>
<dbReference type="Pfam" id="PF02653">
    <property type="entry name" value="BPD_transp_2"/>
    <property type="match status" value="1"/>
</dbReference>
<reference evidence="9" key="1">
    <citation type="journal article" date="2019" name="Int. J. Syst. Evol. Microbiol.">
        <title>The Global Catalogue of Microorganisms (GCM) 10K type strain sequencing project: providing services to taxonomists for standard genome sequencing and annotation.</title>
        <authorList>
            <consortium name="The Broad Institute Genomics Platform"/>
            <consortium name="The Broad Institute Genome Sequencing Center for Infectious Disease"/>
            <person name="Wu L."/>
            <person name="Ma J."/>
        </authorList>
    </citation>
    <scope>NUCLEOTIDE SEQUENCE [LARGE SCALE GENOMIC DNA]</scope>
    <source>
        <strain evidence="9">JCM 9371</strain>
    </source>
</reference>